<dbReference type="InterPro" id="IPR001789">
    <property type="entry name" value="Sig_transdc_resp-reg_receiver"/>
</dbReference>
<dbReference type="InterPro" id="IPR051015">
    <property type="entry name" value="EvgA-like"/>
</dbReference>
<keyword evidence="3" id="KW-0238">DNA-binding</keyword>
<dbReference type="SMART" id="SM00448">
    <property type="entry name" value="REC"/>
    <property type="match status" value="1"/>
</dbReference>
<dbReference type="PANTHER" id="PTHR45566">
    <property type="entry name" value="HTH-TYPE TRANSCRIPTIONAL REGULATOR YHJB-RELATED"/>
    <property type="match status" value="1"/>
</dbReference>
<dbReference type="EMBL" id="PGGM01000015">
    <property type="protein sequence ID" value="PSH60894.1"/>
    <property type="molecule type" value="Genomic_DNA"/>
</dbReference>
<protein>
    <submittedName>
        <fullName evidence="3">DNA-binding response regulator</fullName>
    </submittedName>
</protein>
<dbReference type="Proteomes" id="UP000241764">
    <property type="component" value="Unassembled WGS sequence"/>
</dbReference>
<dbReference type="GO" id="GO:0000160">
    <property type="term" value="P:phosphorelay signal transduction system"/>
    <property type="evidence" value="ECO:0007669"/>
    <property type="project" value="InterPro"/>
</dbReference>
<sequence>MMEMTTEYVQNVLVVEDQHLMRTILVDELKAALATCFVQGAANMSQAMDMLETNQFDLVVIDPGLPGFDPRSQADRIAVVQTIMEASPDAMHFVITGSDTDEEWQALQKLGVLAYLAKNVIRPGSMVDVLDDVANHGESVRFSDETTGPPEFVYSELTPREQEILNWVRQRPDGKTRRQIYDELGNRFGINGESAERHYKRARAKLLKQGALPKGL</sequence>
<dbReference type="GO" id="GO:0003677">
    <property type="term" value="F:DNA binding"/>
    <property type="evidence" value="ECO:0007669"/>
    <property type="project" value="UniProtKB-KW"/>
</dbReference>
<dbReference type="InterPro" id="IPR036388">
    <property type="entry name" value="WH-like_DNA-bd_sf"/>
</dbReference>
<name>A0A2P7B335_9HYPH</name>
<gene>
    <name evidence="3" type="ORF">CU103_25360</name>
</gene>
<feature type="modified residue" description="4-aspartylphosphate" evidence="1">
    <location>
        <position position="62"/>
    </location>
</feature>
<dbReference type="PANTHER" id="PTHR45566:SF1">
    <property type="entry name" value="HTH-TYPE TRANSCRIPTIONAL REGULATOR YHJB-RELATED"/>
    <property type="match status" value="1"/>
</dbReference>
<proteinExistence type="predicted"/>
<dbReference type="SUPFAM" id="SSF52172">
    <property type="entry name" value="CheY-like"/>
    <property type="match status" value="1"/>
</dbReference>
<dbReference type="AlphaFoldDB" id="A0A2P7B335"/>
<evidence type="ECO:0000313" key="4">
    <source>
        <dbReference type="Proteomes" id="UP000241764"/>
    </source>
</evidence>
<keyword evidence="4" id="KW-1185">Reference proteome</keyword>
<dbReference type="Pfam" id="PF00072">
    <property type="entry name" value="Response_reg"/>
    <property type="match status" value="1"/>
</dbReference>
<evidence type="ECO:0000259" key="2">
    <source>
        <dbReference type="PROSITE" id="PS50110"/>
    </source>
</evidence>
<evidence type="ECO:0000256" key="1">
    <source>
        <dbReference type="PROSITE-ProRule" id="PRU00169"/>
    </source>
</evidence>
<comment type="caution">
    <text evidence="3">The sequence shown here is derived from an EMBL/GenBank/DDBJ whole genome shotgun (WGS) entry which is preliminary data.</text>
</comment>
<dbReference type="PROSITE" id="PS50110">
    <property type="entry name" value="RESPONSE_REGULATORY"/>
    <property type="match status" value="1"/>
</dbReference>
<dbReference type="Gene3D" id="1.10.10.10">
    <property type="entry name" value="Winged helix-like DNA-binding domain superfamily/Winged helix DNA-binding domain"/>
    <property type="match status" value="1"/>
</dbReference>
<dbReference type="InterPro" id="IPR011006">
    <property type="entry name" value="CheY-like_superfamily"/>
</dbReference>
<evidence type="ECO:0000313" key="3">
    <source>
        <dbReference type="EMBL" id="PSH60894.1"/>
    </source>
</evidence>
<dbReference type="CDD" id="cd00156">
    <property type="entry name" value="REC"/>
    <property type="match status" value="1"/>
</dbReference>
<accession>A0A2P7B335</accession>
<feature type="domain" description="Response regulatory" evidence="2">
    <location>
        <begin position="11"/>
        <end position="133"/>
    </location>
</feature>
<dbReference type="OrthoDB" id="7336721at2"/>
<keyword evidence="1" id="KW-0597">Phosphoprotein</keyword>
<dbReference type="RefSeq" id="WP_106666803.1">
    <property type="nucleotide sequence ID" value="NZ_PGGM01000015.1"/>
</dbReference>
<reference evidence="4" key="1">
    <citation type="submission" date="2017-11" db="EMBL/GenBank/DDBJ databases">
        <authorList>
            <person name="Kuznetsova I."/>
            <person name="Sazanova A."/>
            <person name="Chirak E."/>
            <person name="Safronova V."/>
            <person name="Willems A."/>
        </authorList>
    </citation>
    <scope>NUCLEOTIDE SEQUENCE [LARGE SCALE GENOMIC DNA]</scope>
    <source>
        <strain evidence="4">CCBAU 03422</strain>
    </source>
</reference>
<dbReference type="Gene3D" id="3.40.50.2300">
    <property type="match status" value="1"/>
</dbReference>
<organism evidence="3 4">
    <name type="scientific">Phyllobacterium sophorae</name>
    <dbReference type="NCBI Taxonomy" id="1520277"/>
    <lineage>
        <taxon>Bacteria</taxon>
        <taxon>Pseudomonadati</taxon>
        <taxon>Pseudomonadota</taxon>
        <taxon>Alphaproteobacteria</taxon>
        <taxon>Hyphomicrobiales</taxon>
        <taxon>Phyllobacteriaceae</taxon>
        <taxon>Phyllobacterium</taxon>
    </lineage>
</organism>